<dbReference type="Proteomes" id="UP000186039">
    <property type="component" value="Unassembled WGS sequence"/>
</dbReference>
<name>A0ABX3FFI7_9VIBR</name>
<protein>
    <submittedName>
        <fullName evidence="1">Uncharacterized protein</fullName>
    </submittedName>
</protein>
<organism evidence="1 2">
    <name type="scientific">Vibrio panuliri</name>
    <dbReference type="NCBI Taxonomy" id="1381081"/>
    <lineage>
        <taxon>Bacteria</taxon>
        <taxon>Pseudomonadati</taxon>
        <taxon>Pseudomonadota</taxon>
        <taxon>Gammaproteobacteria</taxon>
        <taxon>Vibrionales</taxon>
        <taxon>Vibrionaceae</taxon>
        <taxon>Vibrio</taxon>
    </lineage>
</organism>
<dbReference type="EMBL" id="MJMH01000172">
    <property type="protein sequence ID" value="OLQ91662.1"/>
    <property type="molecule type" value="Genomic_DNA"/>
</dbReference>
<sequence length="165" mass="18806">MLHFNKFDAFVESAERTHLEKQLSYEAALIISNILVTLDDKPITRRLSVPIQKALPAGFSFVECTFNRNQLSYWLKHKKCSGHLLNVTFGDRGGYFNYELWKKTDIYLFDAIRHNPASTPPSVEEITEAYTNFIKALSDVSSAARELKNLTGLKPEINTIHAETI</sequence>
<dbReference type="RefSeq" id="WP_075715019.1">
    <property type="nucleotide sequence ID" value="NZ_AP019656.1"/>
</dbReference>
<gene>
    <name evidence="1" type="ORF">BIY20_09675</name>
</gene>
<evidence type="ECO:0000313" key="2">
    <source>
        <dbReference type="Proteomes" id="UP000186039"/>
    </source>
</evidence>
<accession>A0ABX3FFI7</accession>
<keyword evidence="2" id="KW-1185">Reference proteome</keyword>
<comment type="caution">
    <text evidence="1">The sequence shown here is derived from an EMBL/GenBank/DDBJ whole genome shotgun (WGS) entry which is preliminary data.</text>
</comment>
<reference evidence="1 2" key="1">
    <citation type="submission" date="2016-09" db="EMBL/GenBank/DDBJ databases">
        <title>Genomic Taxonomy of the Vibrionaceae.</title>
        <authorList>
            <person name="Gonzalez-Castillo A."/>
            <person name="Gomez-Gil B."/>
            <person name="Enciso-Ibarra K."/>
        </authorList>
    </citation>
    <scope>NUCLEOTIDE SEQUENCE [LARGE SCALE GENOMIC DNA]</scope>
    <source>
        <strain evidence="1 2">CAIM 1902</strain>
    </source>
</reference>
<evidence type="ECO:0000313" key="1">
    <source>
        <dbReference type="EMBL" id="OLQ91662.1"/>
    </source>
</evidence>
<proteinExistence type="predicted"/>